<feature type="region of interest" description="Disordered" evidence="1">
    <location>
        <begin position="1"/>
        <end position="34"/>
    </location>
</feature>
<reference evidence="2 3" key="1">
    <citation type="submission" date="2017-03" db="EMBL/GenBank/DDBJ databases">
        <title>Genome Survey of Euroglyphus maynei.</title>
        <authorList>
            <person name="Arlian L.G."/>
            <person name="Morgan M.S."/>
            <person name="Rider S.D."/>
        </authorList>
    </citation>
    <scope>NUCLEOTIDE SEQUENCE [LARGE SCALE GENOMIC DNA]</scope>
    <source>
        <strain evidence="2">Arlian Lab</strain>
        <tissue evidence="2">Whole body</tissue>
    </source>
</reference>
<name>A0A1Y3AY38_EURMA</name>
<organism evidence="2 3">
    <name type="scientific">Euroglyphus maynei</name>
    <name type="common">Mayne's house dust mite</name>
    <dbReference type="NCBI Taxonomy" id="6958"/>
    <lineage>
        <taxon>Eukaryota</taxon>
        <taxon>Metazoa</taxon>
        <taxon>Ecdysozoa</taxon>
        <taxon>Arthropoda</taxon>
        <taxon>Chelicerata</taxon>
        <taxon>Arachnida</taxon>
        <taxon>Acari</taxon>
        <taxon>Acariformes</taxon>
        <taxon>Sarcoptiformes</taxon>
        <taxon>Astigmata</taxon>
        <taxon>Psoroptidia</taxon>
        <taxon>Analgoidea</taxon>
        <taxon>Pyroglyphidae</taxon>
        <taxon>Pyroglyphinae</taxon>
        <taxon>Euroglyphus</taxon>
    </lineage>
</organism>
<evidence type="ECO:0000256" key="1">
    <source>
        <dbReference type="SAM" id="MobiDB-lite"/>
    </source>
</evidence>
<sequence>MVTTATPIAERNLHEFSRTPTSCSSSLLPSSSSPGLQSFRTMIDCIEQIEQDNHHYNYLKIDDLKSIRMKIERLKETVKNPRIKKIIFEGQQSIMDDE</sequence>
<keyword evidence="3" id="KW-1185">Reference proteome</keyword>
<gene>
    <name evidence="2" type="ORF">BLA29_008660</name>
</gene>
<proteinExistence type="predicted"/>
<comment type="caution">
    <text evidence="2">The sequence shown here is derived from an EMBL/GenBank/DDBJ whole genome shotgun (WGS) entry which is preliminary data.</text>
</comment>
<dbReference type="Proteomes" id="UP000194236">
    <property type="component" value="Unassembled WGS sequence"/>
</dbReference>
<protein>
    <submittedName>
        <fullName evidence="2">Uncharacterized protein</fullName>
    </submittedName>
</protein>
<evidence type="ECO:0000313" key="2">
    <source>
        <dbReference type="EMBL" id="OTF72714.1"/>
    </source>
</evidence>
<accession>A0A1Y3AY38</accession>
<feature type="compositionally biased region" description="Low complexity" evidence="1">
    <location>
        <begin position="18"/>
        <end position="34"/>
    </location>
</feature>
<evidence type="ECO:0000313" key="3">
    <source>
        <dbReference type="Proteomes" id="UP000194236"/>
    </source>
</evidence>
<dbReference type="AlphaFoldDB" id="A0A1Y3AY38"/>
<dbReference type="OrthoDB" id="10431847at2759"/>
<feature type="non-terminal residue" evidence="2">
    <location>
        <position position="98"/>
    </location>
</feature>
<dbReference type="EMBL" id="MUJZ01054976">
    <property type="protein sequence ID" value="OTF72714.1"/>
    <property type="molecule type" value="Genomic_DNA"/>
</dbReference>